<accession>A0A6C0JDN3</accession>
<keyword evidence="2" id="KW-0378">Hydrolase</keyword>
<dbReference type="GO" id="GO:0004722">
    <property type="term" value="F:protein serine/threonine phosphatase activity"/>
    <property type="evidence" value="ECO:0007669"/>
    <property type="project" value="InterPro"/>
</dbReference>
<evidence type="ECO:0000256" key="2">
    <source>
        <dbReference type="ARBA" id="ARBA00022801"/>
    </source>
</evidence>
<dbReference type="InterPro" id="IPR001932">
    <property type="entry name" value="PPM-type_phosphatase-like_dom"/>
</dbReference>
<evidence type="ECO:0000313" key="5">
    <source>
        <dbReference type="EMBL" id="QHU01858.1"/>
    </source>
</evidence>
<evidence type="ECO:0000256" key="3">
    <source>
        <dbReference type="ARBA" id="ARBA00022912"/>
    </source>
</evidence>
<dbReference type="GO" id="GO:0046872">
    <property type="term" value="F:metal ion binding"/>
    <property type="evidence" value="ECO:0007669"/>
    <property type="project" value="UniProtKB-KW"/>
</dbReference>
<organism evidence="5">
    <name type="scientific">viral metagenome</name>
    <dbReference type="NCBI Taxonomy" id="1070528"/>
    <lineage>
        <taxon>unclassified sequences</taxon>
        <taxon>metagenomes</taxon>
        <taxon>organismal metagenomes</taxon>
    </lineage>
</organism>
<dbReference type="InterPro" id="IPR036457">
    <property type="entry name" value="PPM-type-like_dom_sf"/>
</dbReference>
<dbReference type="PROSITE" id="PS51746">
    <property type="entry name" value="PPM_2"/>
    <property type="match status" value="1"/>
</dbReference>
<dbReference type="CDD" id="cd00143">
    <property type="entry name" value="PP2Cc"/>
    <property type="match status" value="1"/>
</dbReference>
<feature type="domain" description="PPM-type phosphatase" evidence="4">
    <location>
        <begin position="2"/>
        <end position="262"/>
    </location>
</feature>
<evidence type="ECO:0000259" key="4">
    <source>
        <dbReference type="PROSITE" id="PS51746"/>
    </source>
</evidence>
<dbReference type="Gene3D" id="3.60.40.10">
    <property type="entry name" value="PPM-type phosphatase domain"/>
    <property type="match status" value="1"/>
</dbReference>
<dbReference type="InterPro" id="IPR015655">
    <property type="entry name" value="PP2C"/>
</dbReference>
<dbReference type="Pfam" id="PF00481">
    <property type="entry name" value="PP2C"/>
    <property type="match status" value="1"/>
</dbReference>
<proteinExistence type="predicted"/>
<protein>
    <recommendedName>
        <fullName evidence="4">PPM-type phosphatase domain-containing protein</fullName>
    </recommendedName>
</protein>
<dbReference type="SMART" id="SM00332">
    <property type="entry name" value="PP2Cc"/>
    <property type="match status" value="1"/>
</dbReference>
<reference evidence="5" key="1">
    <citation type="journal article" date="2020" name="Nature">
        <title>Giant virus diversity and host interactions through global metagenomics.</title>
        <authorList>
            <person name="Schulz F."/>
            <person name="Roux S."/>
            <person name="Paez-Espino D."/>
            <person name="Jungbluth S."/>
            <person name="Walsh D.A."/>
            <person name="Denef V.J."/>
            <person name="McMahon K.D."/>
            <person name="Konstantinidis K.T."/>
            <person name="Eloe-Fadrosh E.A."/>
            <person name="Kyrpides N.C."/>
            <person name="Woyke T."/>
        </authorList>
    </citation>
    <scope>NUCLEOTIDE SEQUENCE</scope>
    <source>
        <strain evidence="5">GVMAG-M-3300025880-56</strain>
    </source>
</reference>
<dbReference type="PANTHER" id="PTHR47992">
    <property type="entry name" value="PROTEIN PHOSPHATASE"/>
    <property type="match status" value="1"/>
</dbReference>
<keyword evidence="3" id="KW-0904">Protein phosphatase</keyword>
<name>A0A6C0JDN3_9ZZZZ</name>
<dbReference type="PROSITE" id="PS01032">
    <property type="entry name" value="PPM_1"/>
    <property type="match status" value="1"/>
</dbReference>
<keyword evidence="1" id="KW-0479">Metal-binding</keyword>
<dbReference type="InterPro" id="IPR000222">
    <property type="entry name" value="PP2C_BS"/>
</dbReference>
<sequence>MDYSVKSIKSSREYMEDEFSILLTSRYAIFGVYDGHGGGSASKFCQKKMIPYLVKALEEIIQKKNYACILKHITKVFSDIDAEFKPTKHSFEAGTTAVISIITDKLIILINCGDSRGILCDNSKNILMSTLDHKPNSKSEKIRIERAGGVVSSDRIDNILNLSRAIGDFDLKNNNNFPTHEQKVISVPDVYIILRTDVYDAKFLILASDGIWDAFGSQYILNFVDKHYKRRDTLDQITEKLIKDCEDSKKCDDNKTIILVDLEKY</sequence>
<dbReference type="AlphaFoldDB" id="A0A6C0JDN3"/>
<dbReference type="SUPFAM" id="SSF81606">
    <property type="entry name" value="PP2C-like"/>
    <property type="match status" value="1"/>
</dbReference>
<evidence type="ECO:0000256" key="1">
    <source>
        <dbReference type="ARBA" id="ARBA00022723"/>
    </source>
</evidence>
<dbReference type="EMBL" id="MN740350">
    <property type="protein sequence ID" value="QHU01858.1"/>
    <property type="molecule type" value="Genomic_DNA"/>
</dbReference>